<organism evidence="2 3">
    <name type="scientific">Setaria viridis</name>
    <name type="common">Green bristlegrass</name>
    <name type="synonym">Setaria italica subsp. viridis</name>
    <dbReference type="NCBI Taxonomy" id="4556"/>
    <lineage>
        <taxon>Eukaryota</taxon>
        <taxon>Viridiplantae</taxon>
        <taxon>Streptophyta</taxon>
        <taxon>Embryophyta</taxon>
        <taxon>Tracheophyta</taxon>
        <taxon>Spermatophyta</taxon>
        <taxon>Magnoliopsida</taxon>
        <taxon>Liliopsida</taxon>
        <taxon>Poales</taxon>
        <taxon>Poaceae</taxon>
        <taxon>PACMAD clade</taxon>
        <taxon>Panicoideae</taxon>
        <taxon>Panicodae</taxon>
        <taxon>Paniceae</taxon>
        <taxon>Cenchrinae</taxon>
        <taxon>Setaria</taxon>
    </lineage>
</organism>
<dbReference type="Proteomes" id="UP000298652">
    <property type="component" value="Chromosome 8"/>
</dbReference>
<proteinExistence type="predicted"/>
<feature type="chain" id="PRO_5020438531" evidence="1">
    <location>
        <begin position="19"/>
        <end position="40"/>
    </location>
</feature>
<feature type="signal peptide" evidence="1">
    <location>
        <begin position="1"/>
        <end position="18"/>
    </location>
</feature>
<evidence type="ECO:0000313" key="2">
    <source>
        <dbReference type="EMBL" id="TKW01731.1"/>
    </source>
</evidence>
<dbReference type="AlphaFoldDB" id="A0A4U6THA0"/>
<name>A0A4U6THA0_SETVI</name>
<keyword evidence="1" id="KW-0732">Signal</keyword>
<dbReference type="Gramene" id="TKW01731">
    <property type="protein sequence ID" value="TKW01731"/>
    <property type="gene ID" value="SEVIR_8G198450v2"/>
</dbReference>
<protein>
    <submittedName>
        <fullName evidence="2">Uncharacterized protein</fullName>
    </submittedName>
</protein>
<evidence type="ECO:0000313" key="3">
    <source>
        <dbReference type="Proteomes" id="UP000298652"/>
    </source>
</evidence>
<sequence length="40" mass="4388">MLTHLGCLFFKLAVLCDCSMCVHPEVLSVCRLHATAGIRV</sequence>
<evidence type="ECO:0000256" key="1">
    <source>
        <dbReference type="SAM" id="SignalP"/>
    </source>
</evidence>
<dbReference type="EMBL" id="CM016559">
    <property type="protein sequence ID" value="TKW01731.1"/>
    <property type="molecule type" value="Genomic_DNA"/>
</dbReference>
<reference evidence="2" key="1">
    <citation type="submission" date="2019-03" db="EMBL/GenBank/DDBJ databases">
        <title>WGS assembly of Setaria viridis.</title>
        <authorList>
            <person name="Huang P."/>
            <person name="Jenkins J."/>
            <person name="Grimwood J."/>
            <person name="Barry K."/>
            <person name="Healey A."/>
            <person name="Mamidi S."/>
            <person name="Sreedasyam A."/>
            <person name="Shu S."/>
            <person name="Feldman M."/>
            <person name="Wu J."/>
            <person name="Yu Y."/>
            <person name="Chen C."/>
            <person name="Johnson J."/>
            <person name="Rokhsar D."/>
            <person name="Baxter I."/>
            <person name="Schmutz J."/>
            <person name="Brutnell T."/>
            <person name="Kellogg E."/>
        </authorList>
    </citation>
    <scope>NUCLEOTIDE SEQUENCE [LARGE SCALE GENOMIC DNA]</scope>
</reference>
<keyword evidence="3" id="KW-1185">Reference proteome</keyword>
<gene>
    <name evidence="2" type="ORF">SEVIR_8G198450v2</name>
</gene>
<accession>A0A4U6THA0</accession>